<feature type="domain" description="Rhodanese" evidence="1">
    <location>
        <begin position="2"/>
        <end position="79"/>
    </location>
</feature>
<organism evidence="2 3">
    <name type="scientific">Janibacter terrae</name>
    <dbReference type="NCBI Taxonomy" id="103817"/>
    <lineage>
        <taxon>Bacteria</taxon>
        <taxon>Bacillati</taxon>
        <taxon>Actinomycetota</taxon>
        <taxon>Actinomycetes</taxon>
        <taxon>Micrococcales</taxon>
        <taxon>Intrasporangiaceae</taxon>
        <taxon>Janibacter</taxon>
    </lineage>
</organism>
<evidence type="ECO:0000313" key="2">
    <source>
        <dbReference type="EMBL" id="WWF06924.1"/>
    </source>
</evidence>
<dbReference type="EMBL" id="CP104874">
    <property type="protein sequence ID" value="WWF06924.1"/>
    <property type="molecule type" value="Genomic_DNA"/>
</dbReference>
<accession>A0ABZ2FJI8</accession>
<evidence type="ECO:0000313" key="3">
    <source>
        <dbReference type="Proteomes" id="UP001381003"/>
    </source>
</evidence>
<sequence>MREPDEYASGHVPGARPVPLGSLEGALDELPAGGAVYVVCATGGRSASAADALRRAGIEAYSVAGGTTGWQASGREVSAGELPR</sequence>
<dbReference type="PANTHER" id="PTHR43031:SF1">
    <property type="entry name" value="PYRIDINE NUCLEOTIDE-DISULPHIDE OXIDOREDUCTASE"/>
    <property type="match status" value="1"/>
</dbReference>
<dbReference type="PANTHER" id="PTHR43031">
    <property type="entry name" value="FAD-DEPENDENT OXIDOREDUCTASE"/>
    <property type="match status" value="1"/>
</dbReference>
<reference evidence="2 3" key="1">
    <citation type="submission" date="2022-09" db="EMBL/GenBank/DDBJ databases">
        <title>Complete genome sequence of Janibacter terrae strain COS04-44, PCL-degrading bacteria isolated from oil spilled coast.</title>
        <authorList>
            <person name="Park H."/>
            <person name="Kim J.Y."/>
            <person name="An S.H."/>
            <person name="Lee C.M."/>
            <person name="Weon H.-Y."/>
        </authorList>
    </citation>
    <scope>NUCLEOTIDE SEQUENCE [LARGE SCALE GENOMIC DNA]</scope>
    <source>
        <strain evidence="2 3">COS04-44</strain>
    </source>
</reference>
<dbReference type="SMART" id="SM00450">
    <property type="entry name" value="RHOD"/>
    <property type="match status" value="1"/>
</dbReference>
<dbReference type="CDD" id="cd00158">
    <property type="entry name" value="RHOD"/>
    <property type="match status" value="1"/>
</dbReference>
<dbReference type="InterPro" id="IPR036873">
    <property type="entry name" value="Rhodanese-like_dom_sf"/>
</dbReference>
<dbReference type="Gene3D" id="3.40.250.10">
    <property type="entry name" value="Rhodanese-like domain"/>
    <property type="match status" value="1"/>
</dbReference>
<dbReference type="SUPFAM" id="SSF52821">
    <property type="entry name" value="Rhodanese/Cell cycle control phosphatase"/>
    <property type="match status" value="1"/>
</dbReference>
<dbReference type="InterPro" id="IPR001763">
    <property type="entry name" value="Rhodanese-like_dom"/>
</dbReference>
<dbReference type="Pfam" id="PF00581">
    <property type="entry name" value="Rhodanese"/>
    <property type="match status" value="1"/>
</dbReference>
<keyword evidence="3" id="KW-1185">Reference proteome</keyword>
<evidence type="ECO:0000259" key="1">
    <source>
        <dbReference type="PROSITE" id="PS50206"/>
    </source>
</evidence>
<dbReference type="Proteomes" id="UP001381003">
    <property type="component" value="Chromosome"/>
</dbReference>
<dbReference type="RefSeq" id="WP_338539288.1">
    <property type="nucleotide sequence ID" value="NZ_CP104874.1"/>
</dbReference>
<name>A0ABZ2FJI8_9MICO</name>
<protein>
    <submittedName>
        <fullName evidence="2">Rhodanese-like domain-containing protein</fullName>
    </submittedName>
</protein>
<gene>
    <name evidence="2" type="ORF">N5P18_07360</name>
</gene>
<proteinExistence type="predicted"/>
<dbReference type="PROSITE" id="PS50206">
    <property type="entry name" value="RHODANESE_3"/>
    <property type="match status" value="1"/>
</dbReference>
<dbReference type="InterPro" id="IPR050229">
    <property type="entry name" value="GlpE_sulfurtransferase"/>
</dbReference>